<dbReference type="PANTHER" id="PTHR23523:SF2">
    <property type="entry name" value="2-NITROIMIDAZOLE TRANSPORTER"/>
    <property type="match status" value="1"/>
</dbReference>
<keyword evidence="4 5" id="KW-0472">Membrane</keyword>
<feature type="transmembrane region" description="Helical" evidence="5">
    <location>
        <begin position="318"/>
        <end position="340"/>
    </location>
</feature>
<evidence type="ECO:0000256" key="2">
    <source>
        <dbReference type="ARBA" id="ARBA00022692"/>
    </source>
</evidence>
<dbReference type="SUPFAM" id="SSF103473">
    <property type="entry name" value="MFS general substrate transporter"/>
    <property type="match status" value="1"/>
</dbReference>
<dbReference type="InterPro" id="IPR052524">
    <property type="entry name" value="MFS_Cyanate_Porter"/>
</dbReference>
<dbReference type="Proteomes" id="UP001387100">
    <property type="component" value="Unassembled WGS sequence"/>
</dbReference>
<evidence type="ECO:0000313" key="8">
    <source>
        <dbReference type="Proteomes" id="UP001387100"/>
    </source>
</evidence>
<evidence type="ECO:0000259" key="6">
    <source>
        <dbReference type="PROSITE" id="PS50850"/>
    </source>
</evidence>
<feature type="domain" description="Major facilitator superfamily (MFS) profile" evidence="6">
    <location>
        <begin position="21"/>
        <end position="408"/>
    </location>
</feature>
<comment type="subcellular location">
    <subcellularLocation>
        <location evidence="1">Cell membrane</location>
        <topology evidence="1">Multi-pass membrane protein</topology>
    </subcellularLocation>
</comment>
<keyword evidence="8" id="KW-1185">Reference proteome</keyword>
<name>A0ABU8RN64_9ACTN</name>
<feature type="transmembrane region" description="Helical" evidence="5">
    <location>
        <begin position="52"/>
        <end position="76"/>
    </location>
</feature>
<organism evidence="7 8">
    <name type="scientific">Pseudokineococcus basanitobsidens</name>
    <dbReference type="NCBI Taxonomy" id="1926649"/>
    <lineage>
        <taxon>Bacteria</taxon>
        <taxon>Bacillati</taxon>
        <taxon>Actinomycetota</taxon>
        <taxon>Actinomycetes</taxon>
        <taxon>Kineosporiales</taxon>
        <taxon>Kineosporiaceae</taxon>
        <taxon>Pseudokineococcus</taxon>
    </lineage>
</organism>
<feature type="transmembrane region" description="Helical" evidence="5">
    <location>
        <begin position="88"/>
        <end position="106"/>
    </location>
</feature>
<dbReference type="PROSITE" id="PS50850">
    <property type="entry name" value="MFS"/>
    <property type="match status" value="1"/>
</dbReference>
<keyword evidence="2 5" id="KW-0812">Transmembrane</keyword>
<feature type="transmembrane region" description="Helical" evidence="5">
    <location>
        <begin position="293"/>
        <end position="312"/>
    </location>
</feature>
<dbReference type="InterPro" id="IPR011701">
    <property type="entry name" value="MFS"/>
</dbReference>
<protein>
    <submittedName>
        <fullName evidence="7">MFS transporter</fullName>
    </submittedName>
</protein>
<evidence type="ECO:0000256" key="4">
    <source>
        <dbReference type="ARBA" id="ARBA00023136"/>
    </source>
</evidence>
<feature type="transmembrane region" description="Helical" evidence="5">
    <location>
        <begin position="178"/>
        <end position="196"/>
    </location>
</feature>
<dbReference type="Gene3D" id="1.20.1250.20">
    <property type="entry name" value="MFS general substrate transporter like domains"/>
    <property type="match status" value="1"/>
</dbReference>
<feature type="transmembrane region" description="Helical" evidence="5">
    <location>
        <begin position="381"/>
        <end position="406"/>
    </location>
</feature>
<accession>A0ABU8RN64</accession>
<feature type="transmembrane region" description="Helical" evidence="5">
    <location>
        <begin position="20"/>
        <end position="46"/>
    </location>
</feature>
<dbReference type="RefSeq" id="WP_339575921.1">
    <property type="nucleotide sequence ID" value="NZ_JBBIAA010000025.1"/>
</dbReference>
<feature type="transmembrane region" description="Helical" evidence="5">
    <location>
        <begin position="230"/>
        <end position="250"/>
    </location>
</feature>
<feature type="transmembrane region" description="Helical" evidence="5">
    <location>
        <begin position="262"/>
        <end position="286"/>
    </location>
</feature>
<reference evidence="7 8" key="1">
    <citation type="journal article" date="2017" name="Int. J. Syst. Evol. Microbiol.">
        <title>Pseudokineococcus basanitobsidens sp. nov., isolated from volcanic rock.</title>
        <authorList>
            <person name="Lee D.W."/>
            <person name="Park M.Y."/>
            <person name="Kim J.J."/>
            <person name="Kim B.S."/>
        </authorList>
    </citation>
    <scope>NUCLEOTIDE SEQUENCE [LARGE SCALE GENOMIC DNA]</scope>
    <source>
        <strain evidence="7 8">DSM 103726</strain>
    </source>
</reference>
<feature type="transmembrane region" description="Helical" evidence="5">
    <location>
        <begin position="352"/>
        <end position="375"/>
    </location>
</feature>
<dbReference type="PANTHER" id="PTHR23523">
    <property type="match status" value="1"/>
</dbReference>
<dbReference type="InterPro" id="IPR020846">
    <property type="entry name" value="MFS_dom"/>
</dbReference>
<evidence type="ECO:0000256" key="1">
    <source>
        <dbReference type="ARBA" id="ARBA00004651"/>
    </source>
</evidence>
<feature type="transmembrane region" description="Helical" evidence="5">
    <location>
        <begin position="112"/>
        <end position="135"/>
    </location>
</feature>
<evidence type="ECO:0000256" key="5">
    <source>
        <dbReference type="SAM" id="Phobius"/>
    </source>
</evidence>
<sequence>MSGPATDVRRAGAARRAPQAALVVAAVLVLALSLRGPIVTVAPVLARVQDDLGLTAATAGLLTTIPVVCFAVMTPLASALIARAGPETAVWACLAGITVGVLLRSSGGGTGVVLAGTAVIGTAITIGNIVVPVIIRRSVRPSRAGGVTGAYTAALNVGAMLTSLGTEPLAARLGWRTATASWLVLVVVGALLWALATVRRRRLPEDPPAERGARAGHAPHVARQPGWAPWLLMLGFGGQAFSYYGLTAWLPTLLADRVGQSAATAGAASSVFQLLAVVGALGVPVLLARSTPVVALGVVGACWLALPVGLLLAPERWLVFAALGGVAQGGVFTIVFLLVVRMSASDRQARRTSALVQGGGYALAALGPSVLGAVHGATGSWAVPLLVVVGSLTVLLLGVGSVAVAAGRRVPEPSPST</sequence>
<dbReference type="InterPro" id="IPR036259">
    <property type="entry name" value="MFS_trans_sf"/>
</dbReference>
<evidence type="ECO:0000256" key="3">
    <source>
        <dbReference type="ARBA" id="ARBA00022989"/>
    </source>
</evidence>
<evidence type="ECO:0000313" key="7">
    <source>
        <dbReference type="EMBL" id="MEJ5946538.1"/>
    </source>
</evidence>
<proteinExistence type="predicted"/>
<comment type="caution">
    <text evidence="7">The sequence shown here is derived from an EMBL/GenBank/DDBJ whole genome shotgun (WGS) entry which is preliminary data.</text>
</comment>
<keyword evidence="3 5" id="KW-1133">Transmembrane helix</keyword>
<dbReference type="Pfam" id="PF07690">
    <property type="entry name" value="MFS_1"/>
    <property type="match status" value="1"/>
</dbReference>
<gene>
    <name evidence="7" type="ORF">WDZ17_14670</name>
</gene>
<dbReference type="EMBL" id="JBBIAA010000025">
    <property type="protein sequence ID" value="MEJ5946538.1"/>
    <property type="molecule type" value="Genomic_DNA"/>
</dbReference>
<feature type="transmembrane region" description="Helical" evidence="5">
    <location>
        <begin position="147"/>
        <end position="166"/>
    </location>
</feature>